<feature type="domain" description="PAS" evidence="11">
    <location>
        <begin position="377"/>
        <end position="448"/>
    </location>
</feature>
<dbReference type="Pfam" id="PF00512">
    <property type="entry name" value="HisKA"/>
    <property type="match status" value="1"/>
</dbReference>
<dbReference type="PROSITE" id="PS50112">
    <property type="entry name" value="PAS"/>
    <property type="match status" value="2"/>
</dbReference>
<feature type="transmembrane region" description="Helical" evidence="8">
    <location>
        <begin position="45"/>
        <end position="62"/>
    </location>
</feature>
<feature type="domain" description="PAS" evidence="11">
    <location>
        <begin position="503"/>
        <end position="573"/>
    </location>
</feature>
<evidence type="ECO:0000256" key="7">
    <source>
        <dbReference type="SAM" id="Coils"/>
    </source>
</evidence>
<dbReference type="InterPro" id="IPR003661">
    <property type="entry name" value="HisK_dim/P_dom"/>
</dbReference>
<dbReference type="InterPro" id="IPR004358">
    <property type="entry name" value="Sig_transdc_His_kin-like_C"/>
</dbReference>
<dbReference type="SUPFAM" id="SSF52172">
    <property type="entry name" value="CheY-like"/>
    <property type="match status" value="1"/>
</dbReference>
<evidence type="ECO:0000256" key="8">
    <source>
        <dbReference type="SAM" id="Phobius"/>
    </source>
</evidence>
<dbReference type="EMBL" id="BSDE01000001">
    <property type="protein sequence ID" value="GLH71737.1"/>
    <property type="molecule type" value="Genomic_DNA"/>
</dbReference>
<evidence type="ECO:0000256" key="4">
    <source>
        <dbReference type="ARBA" id="ARBA00022679"/>
    </source>
</evidence>
<keyword evidence="3 6" id="KW-0597">Phosphoprotein</keyword>
<dbReference type="InterPro" id="IPR013656">
    <property type="entry name" value="PAS_4"/>
</dbReference>
<dbReference type="Pfam" id="PF00072">
    <property type="entry name" value="Response_reg"/>
    <property type="match status" value="1"/>
</dbReference>
<evidence type="ECO:0000259" key="10">
    <source>
        <dbReference type="PROSITE" id="PS50110"/>
    </source>
</evidence>
<dbReference type="SMART" id="SM00448">
    <property type="entry name" value="REC"/>
    <property type="match status" value="1"/>
</dbReference>
<dbReference type="NCBIfam" id="TIGR00229">
    <property type="entry name" value="sensory_box"/>
    <property type="match status" value="3"/>
</dbReference>
<dbReference type="PROSITE" id="PS50110">
    <property type="entry name" value="RESPONSE_REGULATORY"/>
    <property type="match status" value="1"/>
</dbReference>
<dbReference type="Gene3D" id="3.30.565.10">
    <property type="entry name" value="Histidine kinase-like ATPase, C-terminal domain"/>
    <property type="match status" value="1"/>
</dbReference>
<feature type="transmembrane region" description="Helical" evidence="8">
    <location>
        <begin position="201"/>
        <end position="220"/>
    </location>
</feature>
<evidence type="ECO:0000256" key="1">
    <source>
        <dbReference type="ARBA" id="ARBA00000085"/>
    </source>
</evidence>
<dbReference type="Gene3D" id="3.30.450.20">
    <property type="entry name" value="PAS domain"/>
    <property type="match status" value="4"/>
</dbReference>
<keyword evidence="8" id="KW-0812">Transmembrane</keyword>
<dbReference type="SUPFAM" id="SSF55785">
    <property type="entry name" value="PYP-like sensor domain (PAS domain)"/>
    <property type="match status" value="4"/>
</dbReference>
<dbReference type="PRINTS" id="PR00344">
    <property type="entry name" value="BCTRLSENSOR"/>
</dbReference>
<dbReference type="CDD" id="cd17546">
    <property type="entry name" value="REC_hyHK_CKI1_RcsC-like"/>
    <property type="match status" value="1"/>
</dbReference>
<evidence type="ECO:0000259" key="12">
    <source>
        <dbReference type="PROSITE" id="PS50113"/>
    </source>
</evidence>
<feature type="modified residue" description="4-aspartylphosphate" evidence="6">
    <location>
        <position position="1089"/>
    </location>
</feature>
<dbReference type="SUPFAM" id="SSF47384">
    <property type="entry name" value="Homodimeric domain of signal transducing histidine kinase"/>
    <property type="match status" value="1"/>
</dbReference>
<dbReference type="EC" id="2.7.13.3" evidence="2"/>
<proteinExistence type="predicted"/>
<dbReference type="SUPFAM" id="SSF55874">
    <property type="entry name" value="ATPase domain of HSP90 chaperone/DNA topoisomerase II/histidine kinase"/>
    <property type="match status" value="1"/>
</dbReference>
<dbReference type="InterPro" id="IPR001789">
    <property type="entry name" value="Sig_transdc_resp-reg_receiver"/>
</dbReference>
<dbReference type="InterPro" id="IPR036890">
    <property type="entry name" value="HATPase_C_sf"/>
</dbReference>
<accession>A0ABQ5QA88</accession>
<dbReference type="PANTHER" id="PTHR43047">
    <property type="entry name" value="TWO-COMPONENT HISTIDINE PROTEIN KINASE"/>
    <property type="match status" value="1"/>
</dbReference>
<keyword evidence="4" id="KW-0808">Transferase</keyword>
<dbReference type="InterPro" id="IPR036097">
    <property type="entry name" value="HisK_dim/P_sf"/>
</dbReference>
<evidence type="ECO:0000256" key="5">
    <source>
        <dbReference type="ARBA" id="ARBA00022777"/>
    </source>
</evidence>
<dbReference type="Gene3D" id="1.10.287.130">
    <property type="match status" value="1"/>
</dbReference>
<dbReference type="InterPro" id="IPR000014">
    <property type="entry name" value="PAS"/>
</dbReference>
<feature type="domain" description="PAC" evidence="12">
    <location>
        <begin position="450"/>
        <end position="502"/>
    </location>
</feature>
<feature type="coiled-coil region" evidence="7">
    <location>
        <begin position="746"/>
        <end position="791"/>
    </location>
</feature>
<dbReference type="Pfam" id="PF08448">
    <property type="entry name" value="PAS_4"/>
    <property type="match status" value="2"/>
</dbReference>
<dbReference type="Proteomes" id="UP001165069">
    <property type="component" value="Unassembled WGS sequence"/>
</dbReference>
<keyword evidence="14" id="KW-1185">Reference proteome</keyword>
<gene>
    <name evidence="13" type="ORF">GETHLI_02390</name>
</gene>
<keyword evidence="8" id="KW-0472">Membrane</keyword>
<dbReference type="Gene3D" id="3.40.50.2300">
    <property type="match status" value="1"/>
</dbReference>
<dbReference type="RefSeq" id="WP_285569220.1">
    <property type="nucleotide sequence ID" value="NZ_BSDE01000001.1"/>
</dbReference>
<dbReference type="InterPro" id="IPR011006">
    <property type="entry name" value="CheY-like_superfamily"/>
</dbReference>
<dbReference type="InterPro" id="IPR000700">
    <property type="entry name" value="PAS-assoc_C"/>
</dbReference>
<comment type="caution">
    <text evidence="13">The sequence shown here is derived from an EMBL/GenBank/DDBJ whole genome shotgun (WGS) entry which is preliminary data.</text>
</comment>
<dbReference type="InterPro" id="IPR003594">
    <property type="entry name" value="HATPase_dom"/>
</dbReference>
<dbReference type="InterPro" id="IPR035965">
    <property type="entry name" value="PAS-like_dom_sf"/>
</dbReference>
<dbReference type="SMART" id="SM00086">
    <property type="entry name" value="PAC"/>
    <property type="match status" value="3"/>
</dbReference>
<feature type="domain" description="Histidine kinase" evidence="9">
    <location>
        <begin position="798"/>
        <end position="1015"/>
    </location>
</feature>
<evidence type="ECO:0000256" key="6">
    <source>
        <dbReference type="PROSITE-ProRule" id="PRU00169"/>
    </source>
</evidence>
<feature type="transmembrane region" description="Helical" evidence="8">
    <location>
        <begin position="102"/>
        <end position="122"/>
    </location>
</feature>
<keyword evidence="8" id="KW-1133">Transmembrane helix</keyword>
<dbReference type="CDD" id="cd16922">
    <property type="entry name" value="HATPase_EvgS-ArcB-TorS-like"/>
    <property type="match status" value="1"/>
</dbReference>
<evidence type="ECO:0000256" key="2">
    <source>
        <dbReference type="ARBA" id="ARBA00012438"/>
    </source>
</evidence>
<dbReference type="SMART" id="SM00091">
    <property type="entry name" value="PAS"/>
    <property type="match status" value="4"/>
</dbReference>
<dbReference type="InterPro" id="IPR001610">
    <property type="entry name" value="PAC"/>
</dbReference>
<dbReference type="CDD" id="cd00130">
    <property type="entry name" value="PAS"/>
    <property type="match status" value="2"/>
</dbReference>
<dbReference type="InterPro" id="IPR005467">
    <property type="entry name" value="His_kinase_dom"/>
</dbReference>
<dbReference type="Pfam" id="PF13426">
    <property type="entry name" value="PAS_9"/>
    <property type="match status" value="1"/>
</dbReference>
<dbReference type="PROSITE" id="PS50113">
    <property type="entry name" value="PAC"/>
    <property type="match status" value="2"/>
</dbReference>
<dbReference type="PANTHER" id="PTHR43047:SF72">
    <property type="entry name" value="OSMOSENSING HISTIDINE PROTEIN KINASE SLN1"/>
    <property type="match status" value="1"/>
</dbReference>
<dbReference type="Pfam" id="PF02518">
    <property type="entry name" value="HATPase_c"/>
    <property type="match status" value="1"/>
</dbReference>
<comment type="catalytic activity">
    <reaction evidence="1">
        <text>ATP + protein L-histidine = ADP + protein N-phospho-L-histidine.</text>
        <dbReference type="EC" id="2.7.13.3"/>
    </reaction>
</comment>
<feature type="transmembrane region" description="Helical" evidence="8">
    <location>
        <begin position="134"/>
        <end position="153"/>
    </location>
</feature>
<feature type="transmembrane region" description="Helical" evidence="8">
    <location>
        <begin position="74"/>
        <end position="96"/>
    </location>
</feature>
<evidence type="ECO:0000259" key="11">
    <source>
        <dbReference type="PROSITE" id="PS50112"/>
    </source>
</evidence>
<dbReference type="SMART" id="SM00388">
    <property type="entry name" value="HisKA"/>
    <property type="match status" value="1"/>
</dbReference>
<protein>
    <recommendedName>
        <fullName evidence="2">histidine kinase</fullName>
        <ecNumber evidence="2">2.7.13.3</ecNumber>
    </recommendedName>
</protein>
<reference evidence="13 14" key="1">
    <citation type="journal article" date="2023" name="Antonie Van Leeuwenhoek">
        <title>Mesoterricola silvestris gen. nov., sp. nov., Mesoterricola sediminis sp. nov., Geothrix oryzae sp. nov., Geothrix edaphica sp. nov., Geothrix rubra sp. nov., and Geothrix limicola sp. nov., six novel members of Acidobacteriota isolated from soils.</title>
        <authorList>
            <person name="Itoh H."/>
            <person name="Sugisawa Y."/>
            <person name="Mise K."/>
            <person name="Xu Z."/>
            <person name="Kuniyasu M."/>
            <person name="Ushijima N."/>
            <person name="Kawano K."/>
            <person name="Kobayashi E."/>
            <person name="Shiratori Y."/>
            <person name="Masuda Y."/>
            <person name="Senoo K."/>
        </authorList>
    </citation>
    <scope>NUCLEOTIDE SEQUENCE [LARGE SCALE GENOMIC DNA]</scope>
    <source>
        <strain evidence="13 14">Red804</strain>
    </source>
</reference>
<keyword evidence="5" id="KW-0418">Kinase</keyword>
<feature type="domain" description="Response regulatory" evidence="10">
    <location>
        <begin position="1040"/>
        <end position="1159"/>
    </location>
</feature>
<feature type="domain" description="PAC" evidence="12">
    <location>
        <begin position="577"/>
        <end position="629"/>
    </location>
</feature>
<evidence type="ECO:0000313" key="14">
    <source>
        <dbReference type="Proteomes" id="UP001165069"/>
    </source>
</evidence>
<organism evidence="13 14">
    <name type="scientific">Geothrix limicola</name>
    <dbReference type="NCBI Taxonomy" id="2927978"/>
    <lineage>
        <taxon>Bacteria</taxon>
        <taxon>Pseudomonadati</taxon>
        <taxon>Acidobacteriota</taxon>
        <taxon>Holophagae</taxon>
        <taxon>Holophagales</taxon>
        <taxon>Holophagaceae</taxon>
        <taxon>Geothrix</taxon>
    </lineage>
</organism>
<evidence type="ECO:0000256" key="3">
    <source>
        <dbReference type="ARBA" id="ARBA00022553"/>
    </source>
</evidence>
<feature type="transmembrane region" description="Helical" evidence="8">
    <location>
        <begin position="165"/>
        <end position="189"/>
    </location>
</feature>
<evidence type="ECO:0000313" key="13">
    <source>
        <dbReference type="EMBL" id="GLH71737.1"/>
    </source>
</evidence>
<sequence length="1244" mass="138338">MRPTRSWHKILLVVLSAGVIPALLSLALASRLGHVPHVQETFHEALELIGSCAGLAVAFLLWARARQGDPSPHLLWVAAGLVAMGLLDGVHGLASWDAVPGWGWLRHSATFLGGLGFALVWAKPPALLRHRSGRLILLAAVLALACAGAILRWPQALPPPLLPGGYSVLAQATHALGGLGFAAAAVFFFRRYQARTQIEDLLFGGQTVLFALAGLLWGSSQPWDPAWWFWHVCRMLAYGILLFAGFNAVNASFTRVRDSEERFRVLIESTNDLIWSVDRDYRMMASNTALSDLLRTGFGTPSTPGTGPSDHLPPPLASRWPPLYERAMVEGPFHMEHTAVDGRILEMAFHPIKRGKETIGVSVFGKDITARKQAENELKRWAHIFQHAKWGVVIGSADGKRLETMNHEFAAMHGYTVEELAGKPISEVYAPECREELPEKIRTAHALGHHHWESVHLRKDGTTFPVLMDVTAVKDEAGTVLYRVVNVLDITERKRAEDAFQKSAAQLQTLLDTIPDLVWMKDPDGLYLACNRRFEQFFGARKEAILGKTDYDFVSREQADFFRENDRKAIQAGKPTLNEESVVFASDGHEEYLETIKTPVFASGGELLGVLGIGRDITQRVRTEAVLKEQEEQYRSLFEYMFSGFVLMEVILDPEGKPVDHRLLQANSEFEQMTGLNRAKEIGLTSEQLSFKWPPEVAQAYYQVALGGKPLHWERFNESLQRYYEVRVFSPRHGQFALLFNDITLRKVAEQELEKYRENLERLVIERTQELDQTVRNLEQAKAAAEAANQAKSTFLASMSHELRTPLNAVLGFSQLMAREPGREPKDLAKLEKILRAGEHLLDLINDVLSISRIEAHQLELHTAGFDPRLCLEGIQDMIQVRAESRGLAFEVVVDPRIPGLVTGDEGKLRQVLLNLLGNAVKFTERGGFSLKVRKGEGDLIRFEIRDSGPGITPEEIPQIFGSFVQAESGRRSAEGSGLGLNLSQALVRLMGGEIQVESRLGEGACFSFEIPLGAAHLAPGSPTVDRKRLVLAAGQPDLKQLVVDDKADNRELLAGFLEAAGFHVRAVADGQAALEAWKAWQPQVVWMDMRMPVMDGYEAARRIRALEAEGRLPRTTILAITASAFEQDRERILAAGCDAILHKPFRDRELFELLTRSTGLHFEEDAGPRDAAQPLSPDLVAGLDDTWRAALSRCLRAGDVEAAHRLIDELPPSQRPLSNAIQKALREFRLDELERLLSPPEAP</sequence>
<keyword evidence="7" id="KW-0175">Coiled coil</keyword>
<name>A0ABQ5QA88_9BACT</name>
<dbReference type="PROSITE" id="PS50109">
    <property type="entry name" value="HIS_KIN"/>
    <property type="match status" value="1"/>
</dbReference>
<dbReference type="CDD" id="cd00082">
    <property type="entry name" value="HisKA"/>
    <property type="match status" value="1"/>
</dbReference>
<evidence type="ECO:0000259" key="9">
    <source>
        <dbReference type="PROSITE" id="PS50109"/>
    </source>
</evidence>
<dbReference type="SMART" id="SM00387">
    <property type="entry name" value="HATPase_c"/>
    <property type="match status" value="1"/>
</dbReference>